<evidence type="ECO:0000256" key="1">
    <source>
        <dbReference type="SAM" id="Phobius"/>
    </source>
</evidence>
<name>A0A6L7GFF0_9SPHN</name>
<comment type="caution">
    <text evidence="2">The sequence shown here is derived from an EMBL/GenBank/DDBJ whole genome shotgun (WGS) entry which is preliminary data.</text>
</comment>
<keyword evidence="1" id="KW-1133">Transmembrane helix</keyword>
<dbReference type="OrthoDB" id="5294733at2"/>
<dbReference type="GO" id="GO:0016740">
    <property type="term" value="F:transferase activity"/>
    <property type="evidence" value="ECO:0007669"/>
    <property type="project" value="UniProtKB-KW"/>
</dbReference>
<gene>
    <name evidence="2" type="ORF">GRI44_01260</name>
</gene>
<evidence type="ECO:0000313" key="3">
    <source>
        <dbReference type="Proteomes" id="UP000473531"/>
    </source>
</evidence>
<accession>A0A6L7GFF0</accession>
<dbReference type="EMBL" id="WTYU01000001">
    <property type="protein sequence ID" value="MXP13381.1"/>
    <property type="molecule type" value="Genomic_DNA"/>
</dbReference>
<keyword evidence="2" id="KW-0808">Transferase</keyword>
<dbReference type="NCBIfam" id="NF011307">
    <property type="entry name" value="PRK14716.1-5"/>
    <property type="match status" value="1"/>
</dbReference>
<feature type="transmembrane region" description="Helical" evidence="1">
    <location>
        <begin position="6"/>
        <end position="32"/>
    </location>
</feature>
<feature type="transmembrane region" description="Helical" evidence="1">
    <location>
        <begin position="336"/>
        <end position="357"/>
    </location>
</feature>
<dbReference type="Proteomes" id="UP000473531">
    <property type="component" value="Unassembled WGS sequence"/>
</dbReference>
<evidence type="ECO:0000313" key="2">
    <source>
        <dbReference type="EMBL" id="MXP13381.1"/>
    </source>
</evidence>
<sequence>MLVEHELLLFAGVFFLIGAVDEFLVDLVWLWLRVTGKAKAQTIGAVPASTGMIDDLSGKAAVFIPAWQEAGVIGATISHMLSVWPHRSLRVYVGCYRNDPATIEAAIRAAGGDGRMRLVIHDRNGPSTKADCLNRLYRALEDDEQRSGALSHMVVLHDAEDMVDPAGIVLLDDAIQNAELAQLPVLPLPQPASPWIGSHYCEEFAEAHGKAMVVRDALRAAMPLAGVGCAIGRNALAKLAAAKTDRQPFAADCLTEDYELGLGIGAHGGRARFLRYRHPSGDLVATRAYFPARLDLAVRQKTRWIHGIAFQGWDRLGWRGRPADIWMQMRDRRGPFTAMVLALAYLLLVLATISWALSIMGAAPAMELSAPLEVILVLNFASFVWRALWRFGFTAREYGWAEGLRSVLRIPVSNIIAIMAGRRAFAAYARALSGQLPVWEKTHHHAHPAISPLPATVSPARRQAI</sequence>
<keyword evidence="1" id="KW-0812">Transmembrane</keyword>
<feature type="transmembrane region" description="Helical" evidence="1">
    <location>
        <begin position="369"/>
        <end position="388"/>
    </location>
</feature>
<keyword evidence="3" id="KW-1185">Reference proteome</keyword>
<dbReference type="SUPFAM" id="SSF53448">
    <property type="entry name" value="Nucleotide-diphospho-sugar transferases"/>
    <property type="match status" value="1"/>
</dbReference>
<dbReference type="AlphaFoldDB" id="A0A6L7GFF0"/>
<dbReference type="InterPro" id="IPR029044">
    <property type="entry name" value="Nucleotide-diphossugar_trans"/>
</dbReference>
<dbReference type="Gene3D" id="3.90.550.10">
    <property type="entry name" value="Spore Coat Polysaccharide Biosynthesis Protein SpsA, Chain A"/>
    <property type="match status" value="1"/>
</dbReference>
<proteinExistence type="predicted"/>
<reference evidence="2 3" key="1">
    <citation type="submission" date="2019-12" db="EMBL/GenBank/DDBJ databases">
        <title>Genomic-based taxomic classification of the family Erythrobacteraceae.</title>
        <authorList>
            <person name="Xu L."/>
        </authorList>
    </citation>
    <scope>NUCLEOTIDE SEQUENCE [LARGE SCALE GENOMIC DNA]</scope>
    <source>
        <strain evidence="2 3">KCTC 52259</strain>
    </source>
</reference>
<keyword evidence="1" id="KW-0472">Membrane</keyword>
<organism evidence="2 3">
    <name type="scientific">Allopontixanthobacter confluentis</name>
    <dbReference type="NCBI Taxonomy" id="1849021"/>
    <lineage>
        <taxon>Bacteria</taxon>
        <taxon>Pseudomonadati</taxon>
        <taxon>Pseudomonadota</taxon>
        <taxon>Alphaproteobacteria</taxon>
        <taxon>Sphingomonadales</taxon>
        <taxon>Erythrobacteraceae</taxon>
        <taxon>Allopontixanthobacter</taxon>
    </lineage>
</organism>
<protein>
    <submittedName>
        <fullName evidence="2">Glycosyl transferase family protein</fullName>
    </submittedName>
</protein>
<dbReference type="Pfam" id="PF13641">
    <property type="entry name" value="Glyco_tranf_2_3"/>
    <property type="match status" value="1"/>
</dbReference>